<dbReference type="Gene3D" id="3.90.79.10">
    <property type="entry name" value="Nucleoside Triphosphate Pyrophosphohydrolase"/>
    <property type="match status" value="1"/>
</dbReference>
<comment type="cofactor">
    <cofactor evidence="1">
        <name>Mg(2+)</name>
        <dbReference type="ChEBI" id="CHEBI:18420"/>
    </cofactor>
</comment>
<evidence type="ECO:0000313" key="5">
    <source>
        <dbReference type="EMBL" id="MFC4335612.1"/>
    </source>
</evidence>
<evidence type="ECO:0000256" key="1">
    <source>
        <dbReference type="ARBA" id="ARBA00001946"/>
    </source>
</evidence>
<dbReference type="Proteomes" id="UP001595823">
    <property type="component" value="Unassembled WGS sequence"/>
</dbReference>
<evidence type="ECO:0000256" key="3">
    <source>
        <dbReference type="ARBA" id="ARBA00022842"/>
    </source>
</evidence>
<name>A0ABV8TYT7_9ACTN</name>
<organism evidence="5 6">
    <name type="scientific">Salininema proteolyticum</name>
    <dbReference type="NCBI Taxonomy" id="1607685"/>
    <lineage>
        <taxon>Bacteria</taxon>
        <taxon>Bacillati</taxon>
        <taxon>Actinomycetota</taxon>
        <taxon>Actinomycetes</taxon>
        <taxon>Glycomycetales</taxon>
        <taxon>Glycomycetaceae</taxon>
        <taxon>Salininema</taxon>
    </lineage>
</organism>
<comment type="caution">
    <text evidence="5">The sequence shown here is derived from an EMBL/GenBank/DDBJ whole genome shotgun (WGS) entry which is preliminary data.</text>
</comment>
<sequence length="159" mass="17911">MSEREWLPPEQWFAGLAKNIASAGALFTDSSDRVLIVKPNYRDHWLMVGGLVEEDETPELACRREVREEIGVDRSPGRPLLVDWTSASVARPLPLIEFIFDGGVLEPGQVRLDDEELDEYRFLPQDRAMDLLSGNGRRRLTAALEARRTGVTLYRSDGG</sequence>
<dbReference type="EMBL" id="JBHSDK010000015">
    <property type="protein sequence ID" value="MFC4335612.1"/>
    <property type="molecule type" value="Genomic_DNA"/>
</dbReference>
<proteinExistence type="predicted"/>
<dbReference type="PROSITE" id="PS51462">
    <property type="entry name" value="NUDIX"/>
    <property type="match status" value="1"/>
</dbReference>
<evidence type="ECO:0000259" key="4">
    <source>
        <dbReference type="PROSITE" id="PS51462"/>
    </source>
</evidence>
<dbReference type="PROSITE" id="PS00893">
    <property type="entry name" value="NUDIX_BOX"/>
    <property type="match status" value="1"/>
</dbReference>
<dbReference type="RefSeq" id="WP_380620660.1">
    <property type="nucleotide sequence ID" value="NZ_JBHSDK010000015.1"/>
</dbReference>
<dbReference type="SUPFAM" id="SSF55811">
    <property type="entry name" value="Nudix"/>
    <property type="match status" value="1"/>
</dbReference>
<dbReference type="InterPro" id="IPR020084">
    <property type="entry name" value="NUDIX_hydrolase_CS"/>
</dbReference>
<reference evidence="6" key="1">
    <citation type="journal article" date="2019" name="Int. J. Syst. Evol. Microbiol.">
        <title>The Global Catalogue of Microorganisms (GCM) 10K type strain sequencing project: providing services to taxonomists for standard genome sequencing and annotation.</title>
        <authorList>
            <consortium name="The Broad Institute Genomics Platform"/>
            <consortium name="The Broad Institute Genome Sequencing Center for Infectious Disease"/>
            <person name="Wu L."/>
            <person name="Ma J."/>
        </authorList>
    </citation>
    <scope>NUCLEOTIDE SEQUENCE [LARGE SCALE GENOMIC DNA]</scope>
    <source>
        <strain evidence="6">IBRC-M 10908</strain>
    </source>
</reference>
<keyword evidence="2" id="KW-0378">Hydrolase</keyword>
<dbReference type="PANTHER" id="PTHR43046:SF12">
    <property type="entry name" value="GDP-MANNOSE MANNOSYL HYDROLASE"/>
    <property type="match status" value="1"/>
</dbReference>
<keyword evidence="3" id="KW-0460">Magnesium</keyword>
<protein>
    <submittedName>
        <fullName evidence="5">NUDIX domain-containing protein</fullName>
    </submittedName>
</protein>
<feature type="domain" description="Nudix hydrolase" evidence="4">
    <location>
        <begin position="17"/>
        <end position="145"/>
    </location>
</feature>
<gene>
    <name evidence="5" type="ORF">ACFPET_10415</name>
</gene>
<accession>A0ABV8TYT7</accession>
<evidence type="ECO:0000313" key="6">
    <source>
        <dbReference type="Proteomes" id="UP001595823"/>
    </source>
</evidence>
<dbReference type="InterPro" id="IPR015797">
    <property type="entry name" value="NUDIX_hydrolase-like_dom_sf"/>
</dbReference>
<evidence type="ECO:0000256" key="2">
    <source>
        <dbReference type="ARBA" id="ARBA00022801"/>
    </source>
</evidence>
<dbReference type="Pfam" id="PF00293">
    <property type="entry name" value="NUDIX"/>
    <property type="match status" value="1"/>
</dbReference>
<dbReference type="InterPro" id="IPR000086">
    <property type="entry name" value="NUDIX_hydrolase_dom"/>
</dbReference>
<dbReference type="PANTHER" id="PTHR43046">
    <property type="entry name" value="GDP-MANNOSE MANNOSYL HYDROLASE"/>
    <property type="match status" value="1"/>
</dbReference>
<dbReference type="CDD" id="cd18876">
    <property type="entry name" value="NUDIX_Hydrolase"/>
    <property type="match status" value="1"/>
</dbReference>
<keyword evidence="6" id="KW-1185">Reference proteome</keyword>